<comment type="similarity">
    <text evidence="2">Belongs to the major facilitator superfamily. Sodium/anion cotransporter family.</text>
</comment>
<dbReference type="PROSITE" id="PS50850">
    <property type="entry name" value="MFS"/>
    <property type="match status" value="1"/>
</dbReference>
<dbReference type="AlphaFoldDB" id="A0A1I8MIU3"/>
<dbReference type="CDD" id="cd17318">
    <property type="entry name" value="MFS_SLC17"/>
    <property type="match status" value="1"/>
</dbReference>
<feature type="compositionally biased region" description="Polar residues" evidence="13">
    <location>
        <begin position="474"/>
        <end position="487"/>
    </location>
</feature>
<comment type="function">
    <text evidence="11">May be an inorganic phosphate cotransporter.</text>
</comment>
<dbReference type="Pfam" id="PF07690">
    <property type="entry name" value="MFS_1"/>
    <property type="match status" value="1"/>
</dbReference>
<feature type="transmembrane region" description="Helical" evidence="14">
    <location>
        <begin position="303"/>
        <end position="325"/>
    </location>
</feature>
<evidence type="ECO:0000256" key="3">
    <source>
        <dbReference type="ARBA" id="ARBA00022448"/>
    </source>
</evidence>
<evidence type="ECO:0000313" key="16">
    <source>
        <dbReference type="EnsemblMetazoa" id="MDOA005334-PA"/>
    </source>
</evidence>
<dbReference type="FunFam" id="1.20.1250.20:FF:000144">
    <property type="entry name" value="Picot, isoform B"/>
    <property type="match status" value="1"/>
</dbReference>
<dbReference type="InterPro" id="IPR036259">
    <property type="entry name" value="MFS_trans_sf"/>
</dbReference>
<dbReference type="FunFam" id="1.20.1250.20:FF:000003">
    <property type="entry name" value="Solute carrier family 17 member 3"/>
    <property type="match status" value="1"/>
</dbReference>
<dbReference type="GO" id="GO:0015293">
    <property type="term" value="F:symporter activity"/>
    <property type="evidence" value="ECO:0007669"/>
    <property type="project" value="UniProtKB-KW"/>
</dbReference>
<evidence type="ECO:0000256" key="14">
    <source>
        <dbReference type="SAM" id="Phobius"/>
    </source>
</evidence>
<evidence type="ECO:0000259" key="15">
    <source>
        <dbReference type="PROSITE" id="PS50850"/>
    </source>
</evidence>
<proteinExistence type="inferred from homology"/>
<gene>
    <name evidence="16" type="primary">101896519</name>
</gene>
<feature type="transmembrane region" description="Helical" evidence="14">
    <location>
        <begin position="232"/>
        <end position="251"/>
    </location>
</feature>
<name>A0A1I8MIU3_MUSDO</name>
<accession>A0A1I8MIU3</accession>
<feature type="transmembrane region" description="Helical" evidence="14">
    <location>
        <begin position="396"/>
        <end position="419"/>
    </location>
</feature>
<keyword evidence="6 14" id="KW-1133">Transmembrane helix</keyword>
<sequence>MGVLAPSDTSDHNVERPNVFGVRHFQSILLFFGMCFGYFLRVNISAAIVPMTQPTADQPFYEWDPAKKSLILSSFFWGYVACQMPASLMAKRFGGKLVLGISTCVGSILTILNPLIADKGDWVFVCVIRVLIGFTQGTVYPCTHTLLAKWVPRQERGFLSCIVYSGAEFGTALLLAISGSIFDSEMGWPGIFYITGAIGIVWSLVFLIFGADSPRNTKFISEAEKNVDASTCILLLCSVTLILFFLFFQAVPWKTILTSACVYGLTAAHAGYTWGFYTLLNEIPTYMANVLHFNVKTNALLSALPYFVMWILCIVVSPIADTLINRNITSVTASRKIFNTIGQWVPMVCLIGLGYMTEDQKTPAIILLTIGVGLNAASFCGYLVNHMDLSPNFAGLLMGITNTVSNLLSICTPLVVGAIVVDEEDPNEWRIVFFITAGVYLICNGLFLIFGKATVQPWNNVNNSVSTSTSLSNDTESVPTANTDSHP</sequence>
<keyword evidence="10" id="KW-0739">Sodium transport</keyword>
<feature type="transmembrane region" description="Helical" evidence="14">
    <location>
        <begin position="97"/>
        <end position="116"/>
    </location>
</feature>
<evidence type="ECO:0000256" key="7">
    <source>
        <dbReference type="ARBA" id="ARBA00023053"/>
    </source>
</evidence>
<evidence type="ECO:0000256" key="9">
    <source>
        <dbReference type="ARBA" id="ARBA00023136"/>
    </source>
</evidence>
<feature type="region of interest" description="Disordered" evidence="13">
    <location>
        <begin position="466"/>
        <end position="487"/>
    </location>
</feature>
<dbReference type="Gene3D" id="1.20.1250.20">
    <property type="entry name" value="MFS general substrate transporter like domains"/>
    <property type="match status" value="2"/>
</dbReference>
<keyword evidence="8" id="KW-0406">Ion transport</keyword>
<dbReference type="VEuPathDB" id="VectorBase:MDOA005334"/>
<evidence type="ECO:0000256" key="13">
    <source>
        <dbReference type="SAM" id="MobiDB-lite"/>
    </source>
</evidence>
<evidence type="ECO:0000256" key="5">
    <source>
        <dbReference type="ARBA" id="ARBA00022847"/>
    </source>
</evidence>
<dbReference type="SUPFAM" id="SSF103473">
    <property type="entry name" value="MFS general substrate transporter"/>
    <property type="match status" value="1"/>
</dbReference>
<dbReference type="InterPro" id="IPR011701">
    <property type="entry name" value="MFS"/>
</dbReference>
<feature type="transmembrane region" description="Helical" evidence="14">
    <location>
        <begin position="431"/>
        <end position="450"/>
    </location>
</feature>
<dbReference type="STRING" id="7370.A0A1I8MIU3"/>
<dbReference type="InterPro" id="IPR050382">
    <property type="entry name" value="MFS_Na/Anion_cotransporter"/>
</dbReference>
<keyword evidence="5" id="KW-0769">Symport</keyword>
<feature type="transmembrane region" description="Helical" evidence="14">
    <location>
        <begin position="337"/>
        <end position="357"/>
    </location>
</feature>
<evidence type="ECO:0000256" key="4">
    <source>
        <dbReference type="ARBA" id="ARBA00022692"/>
    </source>
</evidence>
<dbReference type="GO" id="GO:0006814">
    <property type="term" value="P:sodium ion transport"/>
    <property type="evidence" value="ECO:0007669"/>
    <property type="project" value="UniProtKB-KW"/>
</dbReference>
<dbReference type="VEuPathDB" id="VectorBase:MDOMA2_004268"/>
<keyword evidence="3" id="KW-0813">Transport</keyword>
<feature type="transmembrane region" description="Helical" evidence="14">
    <location>
        <begin position="122"/>
        <end position="140"/>
    </location>
</feature>
<organism evidence="16">
    <name type="scientific">Musca domestica</name>
    <name type="common">House fly</name>
    <dbReference type="NCBI Taxonomy" id="7370"/>
    <lineage>
        <taxon>Eukaryota</taxon>
        <taxon>Metazoa</taxon>
        <taxon>Ecdysozoa</taxon>
        <taxon>Arthropoda</taxon>
        <taxon>Hexapoda</taxon>
        <taxon>Insecta</taxon>
        <taxon>Pterygota</taxon>
        <taxon>Neoptera</taxon>
        <taxon>Endopterygota</taxon>
        <taxon>Diptera</taxon>
        <taxon>Brachycera</taxon>
        <taxon>Muscomorpha</taxon>
        <taxon>Muscoidea</taxon>
        <taxon>Muscidae</taxon>
        <taxon>Musca</taxon>
    </lineage>
</organism>
<evidence type="ECO:0000256" key="8">
    <source>
        <dbReference type="ARBA" id="ARBA00023065"/>
    </source>
</evidence>
<keyword evidence="4 14" id="KW-0812">Transmembrane</keyword>
<evidence type="ECO:0000256" key="12">
    <source>
        <dbReference type="ARBA" id="ARBA00068450"/>
    </source>
</evidence>
<comment type="subcellular location">
    <subcellularLocation>
        <location evidence="1">Membrane</location>
        <topology evidence="1">Multi-pass membrane protein</topology>
    </subcellularLocation>
</comment>
<feature type="transmembrane region" description="Helical" evidence="14">
    <location>
        <begin position="161"/>
        <end position="182"/>
    </location>
</feature>
<evidence type="ECO:0000256" key="11">
    <source>
        <dbReference type="ARBA" id="ARBA00054632"/>
    </source>
</evidence>
<protein>
    <recommendedName>
        <fullName evidence="12">Putative inorganic phosphate cotransporter</fullName>
    </recommendedName>
</protein>
<dbReference type="eggNOG" id="KOG2532">
    <property type="taxonomic scope" value="Eukaryota"/>
</dbReference>
<dbReference type="OrthoDB" id="2985014at2759"/>
<dbReference type="InterPro" id="IPR020846">
    <property type="entry name" value="MFS_dom"/>
</dbReference>
<feature type="transmembrane region" description="Helical" evidence="14">
    <location>
        <begin position="28"/>
        <end position="49"/>
    </location>
</feature>
<dbReference type="GO" id="GO:0016020">
    <property type="term" value="C:membrane"/>
    <property type="evidence" value="ECO:0007669"/>
    <property type="project" value="UniProtKB-SubCell"/>
</dbReference>
<dbReference type="GO" id="GO:0006820">
    <property type="term" value="P:monoatomic anion transport"/>
    <property type="evidence" value="ECO:0007669"/>
    <property type="project" value="TreeGrafter"/>
</dbReference>
<keyword evidence="9 14" id="KW-0472">Membrane</keyword>
<evidence type="ECO:0000256" key="2">
    <source>
        <dbReference type="ARBA" id="ARBA00008586"/>
    </source>
</evidence>
<evidence type="ECO:0000256" key="6">
    <source>
        <dbReference type="ARBA" id="ARBA00022989"/>
    </source>
</evidence>
<reference evidence="16" key="1">
    <citation type="submission" date="2020-05" db="UniProtKB">
        <authorList>
            <consortium name="EnsemblMetazoa"/>
        </authorList>
    </citation>
    <scope>IDENTIFICATION</scope>
    <source>
        <strain evidence="16">Aabys</strain>
    </source>
</reference>
<dbReference type="EnsemblMetazoa" id="MDOA005334-RA">
    <property type="protein sequence ID" value="MDOA005334-PA"/>
    <property type="gene ID" value="MDOA005334"/>
</dbReference>
<dbReference type="PANTHER" id="PTHR11662:SF280">
    <property type="entry name" value="FI21844P1-RELATED"/>
    <property type="match status" value="1"/>
</dbReference>
<keyword evidence="7" id="KW-0915">Sodium</keyword>
<feature type="transmembrane region" description="Helical" evidence="14">
    <location>
        <begin position="188"/>
        <end position="211"/>
    </location>
</feature>
<feature type="domain" description="Major facilitator superfamily (MFS) profile" evidence="15">
    <location>
        <begin position="30"/>
        <end position="455"/>
    </location>
</feature>
<evidence type="ECO:0000256" key="1">
    <source>
        <dbReference type="ARBA" id="ARBA00004141"/>
    </source>
</evidence>
<evidence type="ECO:0000256" key="10">
    <source>
        <dbReference type="ARBA" id="ARBA00023201"/>
    </source>
</evidence>
<dbReference type="PANTHER" id="PTHR11662">
    <property type="entry name" value="SOLUTE CARRIER FAMILY 17"/>
    <property type="match status" value="1"/>
</dbReference>
<feature type="transmembrane region" description="Helical" evidence="14">
    <location>
        <begin position="363"/>
        <end position="384"/>
    </location>
</feature>